<protein>
    <submittedName>
        <fullName evidence="2">Uncharacterized protein</fullName>
    </submittedName>
</protein>
<dbReference type="Proteomes" id="UP001214094">
    <property type="component" value="Chromosome"/>
</dbReference>
<proteinExistence type="predicted"/>
<sequence>MSADRGSRVVTHVVVIILAATLPVAMFGEPGDGYFEFLKEFQTLLTGLLAVGAAAYTISEMIKSDAKQEQRHREMVEISMLPSKLAVARVAEYLPKSLRHYCEQFRLFSELLDKDTLQPAWDKESVRQVIRACMSAHNLRKDLLSERVTSCHYLFDHDVMQNLEELRGWSGSLLARLPDDFAMPILAEEEVPARPAWYNRGLYAYLEVMSHSAGVLADEIDEWAEQFHLPPRKAPDRSGWMIPMDAVFPKKPTDG</sequence>
<feature type="transmembrane region" description="Helical" evidence="1">
    <location>
        <begin position="40"/>
        <end position="58"/>
    </location>
</feature>
<keyword evidence="1" id="KW-1133">Transmembrane helix</keyword>
<dbReference type="RefSeq" id="WP_034806463.1">
    <property type="nucleotide sequence ID" value="NZ_CP015880.1"/>
</dbReference>
<dbReference type="EMBL" id="CP121308">
    <property type="protein sequence ID" value="WFP89781.1"/>
    <property type="molecule type" value="Genomic_DNA"/>
</dbReference>
<gene>
    <name evidence="2" type="ORF">P4B07_14590</name>
</gene>
<evidence type="ECO:0000256" key="1">
    <source>
        <dbReference type="SAM" id="Phobius"/>
    </source>
</evidence>
<keyword evidence="1" id="KW-0472">Membrane</keyword>
<evidence type="ECO:0000313" key="2">
    <source>
        <dbReference type="EMBL" id="WFP89781.1"/>
    </source>
</evidence>
<evidence type="ECO:0000313" key="3">
    <source>
        <dbReference type="Proteomes" id="UP001214094"/>
    </source>
</evidence>
<keyword evidence="3" id="KW-1185">Reference proteome</keyword>
<keyword evidence="1" id="KW-0812">Transmembrane</keyword>
<name>A0ABY8HCE9_ENSAD</name>
<organism evidence="2 3">
    <name type="scientific">Ensifer adhaerens</name>
    <name type="common">Sinorhizobium morelense</name>
    <dbReference type="NCBI Taxonomy" id="106592"/>
    <lineage>
        <taxon>Bacteria</taxon>
        <taxon>Pseudomonadati</taxon>
        <taxon>Pseudomonadota</taxon>
        <taxon>Alphaproteobacteria</taxon>
        <taxon>Hyphomicrobiales</taxon>
        <taxon>Rhizobiaceae</taxon>
        <taxon>Sinorhizobium/Ensifer group</taxon>
        <taxon>Ensifer</taxon>
    </lineage>
</organism>
<reference evidence="2 3" key="1">
    <citation type="submission" date="2023-03" db="EMBL/GenBank/DDBJ databases">
        <title>Comparative genome and transcriptome analysis combination mining strategies for increasing vitamin B12 production of Ensifer adhaerens strain.</title>
        <authorList>
            <person name="Yongheng L."/>
        </authorList>
    </citation>
    <scope>NUCLEOTIDE SEQUENCE [LARGE SCALE GENOMIC DNA]</scope>
    <source>
        <strain evidence="2 3">Casida A-T305</strain>
    </source>
</reference>
<feature type="transmembrane region" description="Helical" evidence="1">
    <location>
        <begin position="9"/>
        <end position="28"/>
    </location>
</feature>
<dbReference type="GeneID" id="29518800"/>
<accession>A0ABY8HCE9</accession>